<feature type="compositionally biased region" description="Basic and acidic residues" evidence="1">
    <location>
        <begin position="788"/>
        <end position="802"/>
    </location>
</feature>
<comment type="caution">
    <text evidence="2">The sequence shown here is derived from an EMBL/GenBank/DDBJ whole genome shotgun (WGS) entry which is preliminary data.</text>
</comment>
<reference evidence="2" key="1">
    <citation type="submission" date="2023-03" db="EMBL/GenBank/DDBJ databases">
        <title>Massive genome expansion in bonnet fungi (Mycena s.s.) driven by repeated elements and novel gene families across ecological guilds.</title>
        <authorList>
            <consortium name="Lawrence Berkeley National Laboratory"/>
            <person name="Harder C.B."/>
            <person name="Miyauchi S."/>
            <person name="Viragh M."/>
            <person name="Kuo A."/>
            <person name="Thoen E."/>
            <person name="Andreopoulos B."/>
            <person name="Lu D."/>
            <person name="Skrede I."/>
            <person name="Drula E."/>
            <person name="Henrissat B."/>
            <person name="Morin E."/>
            <person name="Kohler A."/>
            <person name="Barry K."/>
            <person name="LaButti K."/>
            <person name="Morin E."/>
            <person name="Salamov A."/>
            <person name="Lipzen A."/>
            <person name="Mereny Z."/>
            <person name="Hegedus B."/>
            <person name="Baldrian P."/>
            <person name="Stursova M."/>
            <person name="Weitz H."/>
            <person name="Taylor A."/>
            <person name="Grigoriev I.V."/>
            <person name="Nagy L.G."/>
            <person name="Martin F."/>
            <person name="Kauserud H."/>
        </authorList>
    </citation>
    <scope>NUCLEOTIDE SEQUENCE</scope>
    <source>
        <strain evidence="2">CBHHK188m</strain>
    </source>
</reference>
<feature type="compositionally biased region" description="Pro residues" evidence="1">
    <location>
        <begin position="612"/>
        <end position="622"/>
    </location>
</feature>
<evidence type="ECO:0000313" key="2">
    <source>
        <dbReference type="EMBL" id="KAJ7716674.1"/>
    </source>
</evidence>
<accession>A0AAD7HBT9</accession>
<protein>
    <submittedName>
        <fullName evidence="2">Uncharacterized protein</fullName>
    </submittedName>
</protein>
<gene>
    <name evidence="2" type="ORF">DFH07DRAFT_973848</name>
</gene>
<feature type="compositionally biased region" description="Low complexity" evidence="1">
    <location>
        <begin position="852"/>
        <end position="880"/>
    </location>
</feature>
<feature type="region of interest" description="Disordered" evidence="1">
    <location>
        <begin position="332"/>
        <end position="358"/>
    </location>
</feature>
<dbReference type="EMBL" id="JARJLG010000329">
    <property type="protein sequence ID" value="KAJ7716674.1"/>
    <property type="molecule type" value="Genomic_DNA"/>
</dbReference>
<proteinExistence type="predicted"/>
<evidence type="ECO:0000256" key="1">
    <source>
        <dbReference type="SAM" id="MobiDB-lite"/>
    </source>
</evidence>
<organism evidence="2 3">
    <name type="scientific">Mycena maculata</name>
    <dbReference type="NCBI Taxonomy" id="230809"/>
    <lineage>
        <taxon>Eukaryota</taxon>
        <taxon>Fungi</taxon>
        <taxon>Dikarya</taxon>
        <taxon>Basidiomycota</taxon>
        <taxon>Agaricomycotina</taxon>
        <taxon>Agaricomycetes</taxon>
        <taxon>Agaricomycetidae</taxon>
        <taxon>Agaricales</taxon>
        <taxon>Marasmiineae</taxon>
        <taxon>Mycenaceae</taxon>
        <taxon>Mycena</taxon>
    </lineage>
</organism>
<feature type="compositionally biased region" description="Basic residues" evidence="1">
    <location>
        <begin position="817"/>
        <end position="831"/>
    </location>
</feature>
<dbReference type="Proteomes" id="UP001215280">
    <property type="component" value="Unassembled WGS sequence"/>
</dbReference>
<feature type="region of interest" description="Disordered" evidence="1">
    <location>
        <begin position="750"/>
        <end position="939"/>
    </location>
</feature>
<keyword evidence="3" id="KW-1185">Reference proteome</keyword>
<sequence>MHVSGVHENLDPFAMDQEKQDSRGFPTLRLLSSYGYDSSEHPPEVDDAFQYRLPKIERYHGREVVIGQRCLELWSPNSRQEAYYPGRRTIAKLELPAMVTRRQHNGSLGVFDPTFAPQQYDSARPWLGCIEWNLDQPEWEDLCVHWETEVDSALYGKLSPEYLRRLISANQVLNYEIQGFEDSLYNRPSLWHSRPLLPYQVDFDTLARARTYEVVIDSGAAVQRGMREKRAWLEFAKRWTKSATCLDIMRRCPTLEARDKFIGVWINGAPEQDVLFFLTEMGVPCFIVHELIEKEPLGELVVPNTMSGTRLEKSFERCEYDRVALVASKGSYTRSVTPDPYPGPPQPTRTPPDCQRSGSRWQLNLKASDYPPRHRFLPSPIMQPDCIQEVEIMPGFNPWLRPPPIRDAETNSKWQTFYERPRGESGDSVMVREEVYPQRELQSNETMWYDRKRLRCLVLVTPIEAPDGYEAPPEFGYPAPRLSYGRKVGNDQIAVEAPLAWIYESQWPIPGDAGKEKARLTTQAWVDQALNQVSLGNSPEPAKVDETDLSDFSDGMDVDQAPLAAEAPASGIAHAMPATGTVVPLVSELSAPTQQPTPSAPGARSSTGAAPPAFPPVRPRPPPTPTFEHLQNLVLTPFLLFPEMPGSYEATRFVALLDALVKQMEGCAWTAAHRYDHAPWVDHLVRMRCKEDAVMLRGLVGSENVEIRECRFLTEESYNERLLRPSTVKIGERLTTEALAPVAQHAIPSGLSSATPYCPPNVPTQLDDSYRDAPPYQRDPGFWGSGRADAHKPAYPARDCHTHSSRSRSPSRGDSRGKRRRASSPPSHRRSSQMQVGSEKEQPKLPQRMTGPSSAGDNPSNPPGSSASSSAPVPSATAPTVPDPEARPSTNLLQCAGVGLGERLSEGKTKKKKRPYRPDKATRAYVRRRMGGGPGAAPV</sequence>
<evidence type="ECO:0000313" key="3">
    <source>
        <dbReference type="Proteomes" id="UP001215280"/>
    </source>
</evidence>
<dbReference type="AlphaFoldDB" id="A0AAD7HBT9"/>
<feature type="compositionally biased region" description="Pro residues" evidence="1">
    <location>
        <begin position="339"/>
        <end position="350"/>
    </location>
</feature>
<name>A0AAD7HBT9_9AGAR</name>
<feature type="region of interest" description="Disordered" evidence="1">
    <location>
        <begin position="590"/>
        <end position="622"/>
    </location>
</feature>